<feature type="domain" description="DUF7024" evidence="2">
    <location>
        <begin position="2"/>
        <end position="56"/>
    </location>
</feature>
<dbReference type="EMBL" id="UGYK01000002">
    <property type="protein sequence ID" value="SUI55520.1"/>
    <property type="molecule type" value="Genomic_DNA"/>
</dbReference>
<name>A0A379Z578_SERMA</name>
<dbReference type="Pfam" id="PF22895">
    <property type="entry name" value="DUF7024"/>
    <property type="match status" value="1"/>
</dbReference>
<evidence type="ECO:0000313" key="3">
    <source>
        <dbReference type="EMBL" id="SUI55520.1"/>
    </source>
</evidence>
<proteinExistence type="predicted"/>
<feature type="region of interest" description="Disordered" evidence="1">
    <location>
        <begin position="1"/>
        <end position="45"/>
    </location>
</feature>
<dbReference type="AlphaFoldDB" id="A0A379Z578"/>
<dbReference type="InterPro" id="IPR054288">
    <property type="entry name" value="DUF7024"/>
</dbReference>
<keyword evidence="3" id="KW-0808">Transferase</keyword>
<evidence type="ECO:0000256" key="1">
    <source>
        <dbReference type="SAM" id="MobiDB-lite"/>
    </source>
</evidence>
<sequence>MSLGEQDSTVTLRFDNPRGAQKISITPPAPTEPKENASGGFTPKKLGIGLVSLKVEAASPAS</sequence>
<reference evidence="3 4" key="1">
    <citation type="submission" date="2018-06" db="EMBL/GenBank/DDBJ databases">
        <authorList>
            <consortium name="Pathogen Informatics"/>
            <person name="Doyle S."/>
        </authorList>
    </citation>
    <scope>NUCLEOTIDE SEQUENCE [LARGE SCALE GENOMIC DNA]</scope>
    <source>
        <strain evidence="3 4">NCTC10211</strain>
    </source>
</reference>
<gene>
    <name evidence="3" type="ORF">NCTC10211_03122</name>
</gene>
<protein>
    <submittedName>
        <fullName evidence="3">Phosphoglycerol transferase I</fullName>
    </submittedName>
</protein>
<organism evidence="3 4">
    <name type="scientific">Serratia marcescens</name>
    <dbReference type="NCBI Taxonomy" id="615"/>
    <lineage>
        <taxon>Bacteria</taxon>
        <taxon>Pseudomonadati</taxon>
        <taxon>Pseudomonadota</taxon>
        <taxon>Gammaproteobacteria</taxon>
        <taxon>Enterobacterales</taxon>
        <taxon>Yersiniaceae</taxon>
        <taxon>Serratia</taxon>
    </lineage>
</organism>
<evidence type="ECO:0000313" key="4">
    <source>
        <dbReference type="Proteomes" id="UP000254765"/>
    </source>
</evidence>
<evidence type="ECO:0000259" key="2">
    <source>
        <dbReference type="Pfam" id="PF22895"/>
    </source>
</evidence>
<feature type="compositionally biased region" description="Polar residues" evidence="1">
    <location>
        <begin position="1"/>
        <end position="11"/>
    </location>
</feature>
<accession>A0A379Z578</accession>
<dbReference type="Proteomes" id="UP000254765">
    <property type="component" value="Unassembled WGS sequence"/>
</dbReference>
<dbReference type="GO" id="GO:0016740">
    <property type="term" value="F:transferase activity"/>
    <property type="evidence" value="ECO:0007669"/>
    <property type="project" value="UniProtKB-KW"/>
</dbReference>